<comment type="catalytic activity">
    <reaction evidence="3">
        <text>[protein]-L-glutamate 5-O-methyl ester + H2O = L-glutamyl-[protein] + methanol + H(+)</text>
        <dbReference type="Rhea" id="RHEA:23236"/>
        <dbReference type="Rhea" id="RHEA-COMP:10208"/>
        <dbReference type="Rhea" id="RHEA-COMP:10311"/>
        <dbReference type="ChEBI" id="CHEBI:15377"/>
        <dbReference type="ChEBI" id="CHEBI:15378"/>
        <dbReference type="ChEBI" id="CHEBI:17790"/>
        <dbReference type="ChEBI" id="CHEBI:29973"/>
        <dbReference type="ChEBI" id="CHEBI:82795"/>
        <dbReference type="EC" id="3.1.1.61"/>
    </reaction>
</comment>
<dbReference type="AlphaFoldDB" id="A0A2P1PTP7"/>
<feature type="compositionally biased region" description="Low complexity" evidence="5">
    <location>
        <begin position="348"/>
        <end position="362"/>
    </location>
</feature>
<feature type="compositionally biased region" description="Low complexity" evidence="5">
    <location>
        <begin position="386"/>
        <end position="400"/>
    </location>
</feature>
<protein>
    <recommendedName>
        <fullName evidence="2">protein-glutamate methylesterase</fullName>
        <ecNumber evidence="2">3.1.1.61</ecNumber>
    </recommendedName>
</protein>
<feature type="compositionally biased region" description="Low complexity" evidence="5">
    <location>
        <begin position="309"/>
        <end position="334"/>
    </location>
</feature>
<dbReference type="GO" id="GO:0000156">
    <property type="term" value="F:phosphorelay response regulator activity"/>
    <property type="evidence" value="ECO:0007669"/>
    <property type="project" value="InterPro"/>
</dbReference>
<dbReference type="PROSITE" id="PS50122">
    <property type="entry name" value="CHEB"/>
    <property type="match status" value="1"/>
</dbReference>
<feature type="compositionally biased region" description="Basic and acidic residues" evidence="5">
    <location>
        <begin position="291"/>
        <end position="306"/>
    </location>
</feature>
<feature type="region of interest" description="Disordered" evidence="5">
    <location>
        <begin position="118"/>
        <end position="156"/>
    </location>
</feature>
<feature type="region of interest" description="Disordered" evidence="5">
    <location>
        <begin position="236"/>
        <end position="335"/>
    </location>
</feature>
<feature type="domain" description="CheB-type methylesterase" evidence="6">
    <location>
        <begin position="517"/>
        <end position="707"/>
    </location>
</feature>
<evidence type="ECO:0000259" key="6">
    <source>
        <dbReference type="PROSITE" id="PS50122"/>
    </source>
</evidence>
<evidence type="ECO:0000313" key="8">
    <source>
        <dbReference type="Proteomes" id="UP000241074"/>
    </source>
</evidence>
<dbReference type="GO" id="GO:0006935">
    <property type="term" value="P:chemotaxis"/>
    <property type="evidence" value="ECO:0007669"/>
    <property type="project" value="UniProtKB-UniRule"/>
</dbReference>
<dbReference type="InterPro" id="IPR035909">
    <property type="entry name" value="CheB_C"/>
</dbReference>
<dbReference type="PANTHER" id="PTHR42872">
    <property type="entry name" value="PROTEIN-GLUTAMATE METHYLESTERASE/PROTEIN-GLUTAMINE GLUTAMINASE"/>
    <property type="match status" value="1"/>
</dbReference>
<sequence>MLSTDIKRRAVSIALVYQSEALNRHVRDAMTELGAKVVYETSVLAYRPKELAGSGADVVIINLDPTSDEDLTGIDDLLVDDTRRVVFNDGEVTARLSGWDLARWARHLAAKVLGEQVGLPPPPAGSEPIPQSGLQRADLSTPVRPKSLEPTTPAGSVAETEFAADEMTRALADFSMEQASRSEEKLAQDELTSTLAGLGLGDFDFSAASVLPAAEPAPKISESKSIFEELGLGLDMHEPSAQPTRSTAAAPSPEADNPFAGLDINFDSFDEAPPARDEPQGLDALLANLPKEPKPEKPEKPERVDRANAPTLELPVPPALAAKKPASSEPAANPFAGLSLELSPLDGAAAAPSSPAPSSKPSFADRDFSSALASLSLAPLDEPADAGKSVAAPAAPATPSASPPKDRGAMDLGSLALEPIEQEVDNIFTIAAKNRAAAAAAASGDSTGAAAPPELPPELPPDLPDFGDDNPFADLDLNFDNLDQAELPKLAKDTFSEGPSEDDFLKEFAAFGSSATPSAGAIEHVVVLGASIGGPDAVREFLGAVQPNARSVFVLAQHMGADFVELMAQQLQRATKTNVLMPNSGQVARAGDVLIVPVSERLLLESSGEIRLVTPDHASPYSPSIDQVLYDIADRFGDRAMAIVFSGMAHDAIEGAKYLAGKGGRIWVQDPTTCVVSSMIDGAVEAGIVSFIGSPADLAAQFNREFK</sequence>
<reference evidence="7 8" key="2">
    <citation type="submission" date="2018-03" db="EMBL/GenBank/DDBJ databases">
        <authorList>
            <person name="Keele B.F."/>
        </authorList>
    </citation>
    <scope>NUCLEOTIDE SEQUENCE [LARGE SCALE GENOMIC DNA]</scope>
    <source>
        <strain evidence="7 8">D13</strain>
    </source>
</reference>
<proteinExistence type="predicted"/>
<organism evidence="7 8">
    <name type="scientific">Ahniella affigens</name>
    <dbReference type="NCBI Taxonomy" id="2021234"/>
    <lineage>
        <taxon>Bacteria</taxon>
        <taxon>Pseudomonadati</taxon>
        <taxon>Pseudomonadota</taxon>
        <taxon>Gammaproteobacteria</taxon>
        <taxon>Lysobacterales</taxon>
        <taxon>Rhodanobacteraceae</taxon>
        <taxon>Ahniella</taxon>
    </lineage>
</organism>
<gene>
    <name evidence="7" type="ORF">C7S18_13870</name>
</gene>
<accession>A0A2P1PTP7</accession>
<dbReference type="InterPro" id="IPR000673">
    <property type="entry name" value="Sig_transdc_resp-reg_Me-estase"/>
</dbReference>
<dbReference type="GO" id="GO:0005737">
    <property type="term" value="C:cytoplasm"/>
    <property type="evidence" value="ECO:0007669"/>
    <property type="project" value="InterPro"/>
</dbReference>
<reference evidence="7 8" key="1">
    <citation type="submission" date="2018-03" db="EMBL/GenBank/DDBJ databases">
        <title>Ahniella affigens gen. nov., sp. nov., a gammaproteobacterium isolated from sandy soil near a stream.</title>
        <authorList>
            <person name="Ko Y."/>
            <person name="Kim J.-H."/>
        </authorList>
    </citation>
    <scope>NUCLEOTIDE SEQUENCE [LARGE SCALE GENOMIC DNA]</scope>
    <source>
        <strain evidence="7 8">D13</strain>
    </source>
</reference>
<dbReference type="OrthoDB" id="9793421at2"/>
<evidence type="ECO:0000256" key="2">
    <source>
        <dbReference type="ARBA" id="ARBA00039140"/>
    </source>
</evidence>
<dbReference type="EMBL" id="CP027860">
    <property type="protein sequence ID" value="AVP98213.1"/>
    <property type="molecule type" value="Genomic_DNA"/>
</dbReference>
<evidence type="ECO:0000256" key="4">
    <source>
        <dbReference type="PROSITE-ProRule" id="PRU00050"/>
    </source>
</evidence>
<keyword evidence="1 4" id="KW-0378">Hydrolase</keyword>
<feature type="region of interest" description="Disordered" evidence="5">
    <location>
        <begin position="346"/>
        <end position="365"/>
    </location>
</feature>
<dbReference type="SUPFAM" id="SSF52738">
    <property type="entry name" value="Methylesterase CheB, C-terminal domain"/>
    <property type="match status" value="1"/>
</dbReference>
<dbReference type="Gene3D" id="3.40.50.180">
    <property type="entry name" value="Methylesterase CheB, C-terminal domain"/>
    <property type="match status" value="1"/>
</dbReference>
<dbReference type="KEGG" id="xba:C7S18_13870"/>
<evidence type="ECO:0000256" key="1">
    <source>
        <dbReference type="ARBA" id="ARBA00022801"/>
    </source>
</evidence>
<feature type="active site" evidence="4">
    <location>
        <position position="651"/>
    </location>
</feature>
<dbReference type="PANTHER" id="PTHR42872:SF6">
    <property type="entry name" value="PROTEIN-GLUTAMATE METHYLESTERASE_PROTEIN-GLUTAMINE GLUTAMINASE"/>
    <property type="match status" value="1"/>
</dbReference>
<feature type="active site" evidence="4">
    <location>
        <position position="531"/>
    </location>
</feature>
<dbReference type="EC" id="3.1.1.61" evidence="2"/>
<evidence type="ECO:0000256" key="3">
    <source>
        <dbReference type="ARBA" id="ARBA00048267"/>
    </source>
</evidence>
<dbReference type="GO" id="GO:0008984">
    <property type="term" value="F:protein-glutamate methylesterase activity"/>
    <property type="evidence" value="ECO:0007669"/>
    <property type="project" value="UniProtKB-EC"/>
</dbReference>
<evidence type="ECO:0000313" key="7">
    <source>
        <dbReference type="EMBL" id="AVP98213.1"/>
    </source>
</evidence>
<feature type="region of interest" description="Disordered" evidence="5">
    <location>
        <begin position="383"/>
        <end position="411"/>
    </location>
</feature>
<name>A0A2P1PTP7_9GAMM</name>
<evidence type="ECO:0000256" key="5">
    <source>
        <dbReference type="SAM" id="MobiDB-lite"/>
    </source>
</evidence>
<dbReference type="Pfam" id="PF01339">
    <property type="entry name" value="CheB_methylest"/>
    <property type="match status" value="1"/>
</dbReference>
<keyword evidence="8" id="KW-1185">Reference proteome</keyword>
<keyword evidence="4" id="KW-0145">Chemotaxis</keyword>
<dbReference type="Proteomes" id="UP000241074">
    <property type="component" value="Chromosome"/>
</dbReference>
<feature type="active site" evidence="4">
    <location>
        <position position="558"/>
    </location>
</feature>
<dbReference type="RefSeq" id="WP_106892133.1">
    <property type="nucleotide sequence ID" value="NZ_CP027860.1"/>
</dbReference>